<protein>
    <submittedName>
        <fullName evidence="2">Uncharacterized protein</fullName>
    </submittedName>
</protein>
<evidence type="ECO:0000313" key="1">
    <source>
        <dbReference type="EMBL" id="MCY9599836.1"/>
    </source>
</evidence>
<reference evidence="2 3" key="1">
    <citation type="submission" date="2018-01" db="EMBL/GenBank/DDBJ databases">
        <title>The whole genome sequencing and assembly of Paenibacillus chitinolyticus KCCM 41400 strain.</title>
        <authorList>
            <person name="Kim J.-Y."/>
            <person name="Park M.-K."/>
            <person name="Lee Y.-J."/>
            <person name="Yi H."/>
            <person name="Bahn Y.-S."/>
            <person name="Kim J.F."/>
            <person name="Lee D.-W."/>
        </authorList>
    </citation>
    <scope>NUCLEOTIDE SEQUENCE [LARGE SCALE GENOMIC DNA]</scope>
    <source>
        <strain evidence="2 3">KCCM 41400</strain>
    </source>
</reference>
<evidence type="ECO:0000313" key="4">
    <source>
        <dbReference type="Proteomes" id="UP001527202"/>
    </source>
</evidence>
<accession>A0A410WXC6</accession>
<name>A0A410WXC6_9BACL</name>
<evidence type="ECO:0000313" key="3">
    <source>
        <dbReference type="Proteomes" id="UP000288943"/>
    </source>
</evidence>
<keyword evidence="4" id="KW-1185">Reference proteome</keyword>
<dbReference type="Proteomes" id="UP001527202">
    <property type="component" value="Unassembled WGS sequence"/>
</dbReference>
<dbReference type="OrthoDB" id="2680696at2"/>
<dbReference type="KEGG" id="pchi:PC41400_14870"/>
<dbReference type="EMBL" id="CP026520">
    <property type="protein sequence ID" value="QAV18891.1"/>
    <property type="molecule type" value="Genomic_DNA"/>
</dbReference>
<dbReference type="EMBL" id="JAMDMJ010000055">
    <property type="protein sequence ID" value="MCY9599836.1"/>
    <property type="molecule type" value="Genomic_DNA"/>
</dbReference>
<organism evidence="2 3">
    <name type="scientific">Paenibacillus chitinolyticus</name>
    <dbReference type="NCBI Taxonomy" id="79263"/>
    <lineage>
        <taxon>Bacteria</taxon>
        <taxon>Bacillati</taxon>
        <taxon>Bacillota</taxon>
        <taxon>Bacilli</taxon>
        <taxon>Bacillales</taxon>
        <taxon>Paenibacillaceae</taxon>
        <taxon>Paenibacillus</taxon>
    </lineage>
</organism>
<gene>
    <name evidence="1" type="ORF">M5X16_29225</name>
    <name evidence="2" type="ORF">PC41400_14870</name>
</gene>
<dbReference type="Proteomes" id="UP000288943">
    <property type="component" value="Chromosome"/>
</dbReference>
<sequence length="123" mass="13867">MSEIPKLYRILTQTEAAMITADTTTDMTELEAKALAQKDIIAPNGNYQPFVLIPICTEFQWRYGQINFCPRCGKNICESVGGDYLEGVTDYLEFDCPECEATMFVHIISTPEEANSIDVEDRN</sequence>
<reference evidence="1 4" key="2">
    <citation type="submission" date="2022-05" db="EMBL/GenBank/DDBJ databases">
        <title>Genome Sequencing of Bee-Associated Microbes.</title>
        <authorList>
            <person name="Dunlap C."/>
        </authorList>
    </citation>
    <scope>NUCLEOTIDE SEQUENCE [LARGE SCALE GENOMIC DNA]</scope>
    <source>
        <strain evidence="1 4">NRRL B-23120</strain>
    </source>
</reference>
<proteinExistence type="predicted"/>
<dbReference type="RefSeq" id="WP_053228653.1">
    <property type="nucleotide sequence ID" value="NZ_CP026520.1"/>
</dbReference>
<dbReference type="GeneID" id="95376098"/>
<evidence type="ECO:0000313" key="2">
    <source>
        <dbReference type="EMBL" id="QAV18891.1"/>
    </source>
</evidence>
<dbReference type="AlphaFoldDB" id="A0A410WXC6"/>